<protein>
    <recommendedName>
        <fullName evidence="4">Tox-PL domain-containing protein</fullName>
    </recommendedName>
</protein>
<evidence type="ECO:0000313" key="3">
    <source>
        <dbReference type="Proteomes" id="UP000616547"/>
    </source>
</evidence>
<proteinExistence type="predicted"/>
<evidence type="ECO:0000313" key="2">
    <source>
        <dbReference type="EMBL" id="GHW01468.1"/>
    </source>
</evidence>
<dbReference type="RefSeq" id="WP_201331912.1">
    <property type="nucleotide sequence ID" value="NZ_BOCG01000451.1"/>
</dbReference>
<organism evidence="2 3">
    <name type="scientific">Lactobacillus nasalidis</name>
    <dbReference type="NCBI Taxonomy" id="2797258"/>
    <lineage>
        <taxon>Bacteria</taxon>
        <taxon>Bacillati</taxon>
        <taxon>Bacillota</taxon>
        <taxon>Bacilli</taxon>
        <taxon>Lactobacillales</taxon>
        <taxon>Lactobacillaceae</taxon>
        <taxon>Lactobacillus</taxon>
    </lineage>
</organism>
<reference evidence="3" key="1">
    <citation type="submission" date="2021-01" db="EMBL/GenBank/DDBJ databases">
        <title>Draft genome sequence of Nasalis larvatus strain YZ03.</title>
        <authorList>
            <person name="Suzuki-Hashido N."/>
            <person name="Tsuchida S."/>
            <person name="Hayakawa T."/>
        </authorList>
    </citation>
    <scope>NUCLEOTIDE SEQUENCE [LARGE SCALE GENOMIC DNA]</scope>
    <source>
        <strain evidence="3">YZ03</strain>
    </source>
</reference>
<accession>A0ABQ3W604</accession>
<evidence type="ECO:0008006" key="4">
    <source>
        <dbReference type="Google" id="ProtNLM"/>
    </source>
</evidence>
<sequence>MGGRGSALRSKQKVLKEKKEKQKAPKLQKDPATGVYKGERMQVDQADNHNANPSYHGGVEGRAEYTANKRAADQAFHAYLDTLRDKLSGSQGMKRAAETAFDKNATAVGKMRQIAKANKAYSINCQRSVIAYEMRRRGYLVEAESNSGKRGDIGYKEFNSLIRSRSEMIVLPRRTTKRPATVDQELLKGLQPGQHGIISWGWRGGKNGHTINVERTAKGLLYVDAQTGRKAKTMGKYLGKKLLGMIDQYGFTFMRSDNKEFDIQRLVKK</sequence>
<feature type="region of interest" description="Disordered" evidence="1">
    <location>
        <begin position="1"/>
        <end position="36"/>
    </location>
</feature>
<dbReference type="Proteomes" id="UP000616547">
    <property type="component" value="Unassembled WGS sequence"/>
</dbReference>
<name>A0ABQ3W604_9LACO</name>
<comment type="caution">
    <text evidence="2">The sequence shown here is derived from an EMBL/GenBank/DDBJ whole genome shotgun (WGS) entry which is preliminary data.</text>
</comment>
<feature type="compositionally biased region" description="Basic and acidic residues" evidence="1">
    <location>
        <begin position="14"/>
        <end position="29"/>
    </location>
</feature>
<dbReference type="EMBL" id="BOCI01000301">
    <property type="protein sequence ID" value="GHW01468.1"/>
    <property type="molecule type" value="Genomic_DNA"/>
</dbReference>
<gene>
    <name evidence="2" type="ORF">lacNasYZ03_11550</name>
</gene>
<keyword evidence="3" id="KW-1185">Reference proteome</keyword>
<evidence type="ECO:0000256" key="1">
    <source>
        <dbReference type="SAM" id="MobiDB-lite"/>
    </source>
</evidence>